<proteinExistence type="inferred from homology"/>
<dbReference type="InterPro" id="IPR013094">
    <property type="entry name" value="AB_hydrolase_3"/>
</dbReference>
<reference evidence="5" key="1">
    <citation type="submission" date="2022-07" db="EMBL/GenBank/DDBJ databases">
        <title>Complete Genome Sequence of the Radioresistant Bacterium Deinococcus aetherius ST0316, Isolated from the Air Dust collected in Lower Stratosphere above Japan.</title>
        <authorList>
            <person name="Satoh K."/>
            <person name="Hagiwara K."/>
            <person name="Katsumata K."/>
            <person name="Kubo A."/>
            <person name="Yokobori S."/>
            <person name="Yamagishi A."/>
            <person name="Oono Y."/>
            <person name="Narumi I."/>
        </authorList>
    </citation>
    <scope>NUCLEOTIDE SEQUENCE</scope>
    <source>
        <strain evidence="5">ST0316</strain>
        <plasmid evidence="5">pDAETH-1</plasmid>
    </source>
</reference>
<dbReference type="Pfam" id="PF07859">
    <property type="entry name" value="Abhydrolase_3"/>
    <property type="match status" value="1"/>
</dbReference>
<dbReference type="InterPro" id="IPR029058">
    <property type="entry name" value="AB_hydrolase_fold"/>
</dbReference>
<evidence type="ECO:0000313" key="5">
    <source>
        <dbReference type="EMBL" id="BDP43471.1"/>
    </source>
</evidence>
<dbReference type="EMBL" id="AP026561">
    <property type="protein sequence ID" value="BDP43471.1"/>
    <property type="molecule type" value="Genomic_DNA"/>
</dbReference>
<evidence type="ECO:0000256" key="2">
    <source>
        <dbReference type="ARBA" id="ARBA00022801"/>
    </source>
</evidence>
<gene>
    <name evidence="5" type="ORF">DAETH_34400</name>
</gene>
<dbReference type="Gene3D" id="3.40.50.1820">
    <property type="entry name" value="alpha/beta hydrolase"/>
    <property type="match status" value="1"/>
</dbReference>
<evidence type="ECO:0000256" key="1">
    <source>
        <dbReference type="ARBA" id="ARBA00010515"/>
    </source>
</evidence>
<feature type="active site" evidence="3">
    <location>
        <position position="153"/>
    </location>
</feature>
<dbReference type="PANTHER" id="PTHR48081:SF8">
    <property type="entry name" value="ALPHA_BETA HYDROLASE FOLD-3 DOMAIN-CONTAINING PROTEIN-RELATED"/>
    <property type="match status" value="1"/>
</dbReference>
<evidence type="ECO:0000313" key="6">
    <source>
        <dbReference type="Proteomes" id="UP001064971"/>
    </source>
</evidence>
<sequence>MPLDPHLKEVLLQFAAAPQPNGLEEMRAAVIEGAARSPKRDVTIAGTRDLTIPGPASELPARLYTPVGEGPHSLTVFFHGGGFVAYSIETHDHVCRELCAGANTAVLSVEYRLAPEHRFPAPVDDAYAALVWAAAHGEELGADTSRLAVAGDSAGASLCIACTQRARDEGGPAVRAQLLIYPAADFVNVDRYPSRRENGQGYFLTEERMTFFGQMYLADPAHAAHPHVSPLHAAQLHDLPPALVLTAEFDPLRDEGIAYAEALRQAGVRAEHQPGPGMIHGFANMTALSPAAAELMDRAAGWLKAELSEGKESAGSNLSASTVAD</sequence>
<dbReference type="PROSITE" id="PS01174">
    <property type="entry name" value="LIPASE_GDXG_SER"/>
    <property type="match status" value="1"/>
</dbReference>
<evidence type="ECO:0000259" key="4">
    <source>
        <dbReference type="Pfam" id="PF07859"/>
    </source>
</evidence>
<dbReference type="SUPFAM" id="SSF53474">
    <property type="entry name" value="alpha/beta-Hydrolases"/>
    <property type="match status" value="1"/>
</dbReference>
<protein>
    <submittedName>
        <fullName evidence="5">Lipase</fullName>
    </submittedName>
</protein>
<geneLocation type="plasmid" evidence="5 6">
    <name>pDAETH-1</name>
</geneLocation>
<dbReference type="InterPro" id="IPR033140">
    <property type="entry name" value="Lipase_GDXG_put_SER_AS"/>
</dbReference>
<dbReference type="PANTHER" id="PTHR48081">
    <property type="entry name" value="AB HYDROLASE SUPERFAMILY PROTEIN C4A8.06C"/>
    <property type="match status" value="1"/>
</dbReference>
<comment type="similarity">
    <text evidence="1">Belongs to the 'GDXG' lipolytic enzyme family.</text>
</comment>
<name>A0ABM8AI56_9DEIO</name>
<evidence type="ECO:0000256" key="3">
    <source>
        <dbReference type="PROSITE-ProRule" id="PRU10038"/>
    </source>
</evidence>
<keyword evidence="5" id="KW-0614">Plasmid</keyword>
<organism evidence="5 6">
    <name type="scientific">Deinococcus aetherius</name>
    <dbReference type="NCBI Taxonomy" id="200252"/>
    <lineage>
        <taxon>Bacteria</taxon>
        <taxon>Thermotogati</taxon>
        <taxon>Deinococcota</taxon>
        <taxon>Deinococci</taxon>
        <taxon>Deinococcales</taxon>
        <taxon>Deinococcaceae</taxon>
        <taxon>Deinococcus</taxon>
    </lineage>
</organism>
<dbReference type="InterPro" id="IPR050300">
    <property type="entry name" value="GDXG_lipolytic_enzyme"/>
</dbReference>
<keyword evidence="2" id="KW-0378">Hydrolase</keyword>
<accession>A0ABM8AI56</accession>
<dbReference type="Proteomes" id="UP001064971">
    <property type="component" value="Plasmid pDAETH-1"/>
</dbReference>
<dbReference type="RefSeq" id="WP_264777951.1">
    <property type="nucleotide sequence ID" value="NZ_AP026561.1"/>
</dbReference>
<feature type="domain" description="Alpha/beta hydrolase fold-3" evidence="4">
    <location>
        <begin position="76"/>
        <end position="283"/>
    </location>
</feature>
<keyword evidence="6" id="KW-1185">Reference proteome</keyword>